<evidence type="ECO:0008006" key="3">
    <source>
        <dbReference type="Google" id="ProtNLM"/>
    </source>
</evidence>
<keyword evidence="2" id="KW-1185">Reference proteome</keyword>
<dbReference type="Gene3D" id="3.40.33.10">
    <property type="entry name" value="CAP"/>
    <property type="match status" value="1"/>
</dbReference>
<organism evidence="1 2">
    <name type="scientific">Cutaneotrichosporon cavernicola</name>
    <dbReference type="NCBI Taxonomy" id="279322"/>
    <lineage>
        <taxon>Eukaryota</taxon>
        <taxon>Fungi</taxon>
        <taxon>Dikarya</taxon>
        <taxon>Basidiomycota</taxon>
        <taxon>Agaricomycotina</taxon>
        <taxon>Tremellomycetes</taxon>
        <taxon>Trichosporonales</taxon>
        <taxon>Trichosporonaceae</taxon>
        <taxon>Cutaneotrichosporon</taxon>
    </lineage>
</organism>
<protein>
    <recommendedName>
        <fullName evidence="3">SCP domain-containing protein</fullName>
    </recommendedName>
</protein>
<dbReference type="AlphaFoldDB" id="A0AA48L5M6"/>
<name>A0AA48L5M6_9TREE</name>
<dbReference type="InterPro" id="IPR001283">
    <property type="entry name" value="CRISP-related"/>
</dbReference>
<reference evidence="1" key="1">
    <citation type="journal article" date="2023" name="BMC Genomics">
        <title>Chromosome-level genome assemblies of Cutaneotrichosporon spp. (Trichosporonales, Basidiomycota) reveal imbalanced evolution between nucleotide sequences and chromosome synteny.</title>
        <authorList>
            <person name="Kobayashi Y."/>
            <person name="Kayamori A."/>
            <person name="Aoki K."/>
            <person name="Shiwa Y."/>
            <person name="Matsutani M."/>
            <person name="Fujita N."/>
            <person name="Sugita T."/>
            <person name="Iwasaki W."/>
            <person name="Tanaka N."/>
            <person name="Takashima M."/>
        </authorList>
    </citation>
    <scope>NUCLEOTIDE SEQUENCE</scope>
    <source>
        <strain evidence="1">HIS019</strain>
    </source>
</reference>
<gene>
    <name evidence="1" type="ORF">CcaverHIS019_0500790</name>
</gene>
<dbReference type="InterPro" id="IPR035940">
    <property type="entry name" value="CAP_sf"/>
</dbReference>
<dbReference type="KEGG" id="ccac:CcaHIS019_0500790"/>
<dbReference type="GeneID" id="85496321"/>
<dbReference type="Proteomes" id="UP001233271">
    <property type="component" value="Chromosome 5"/>
</dbReference>
<dbReference type="RefSeq" id="XP_060457716.1">
    <property type="nucleotide sequence ID" value="XM_060601198.1"/>
</dbReference>
<evidence type="ECO:0000313" key="1">
    <source>
        <dbReference type="EMBL" id="BEI92451.1"/>
    </source>
</evidence>
<accession>A0AA48L5M6</accession>
<evidence type="ECO:0000313" key="2">
    <source>
        <dbReference type="Proteomes" id="UP001233271"/>
    </source>
</evidence>
<dbReference type="PRINTS" id="PR00837">
    <property type="entry name" value="V5TPXLIKE"/>
</dbReference>
<proteinExistence type="predicted"/>
<sequence>MWTNEWPQTFAGGDPVNGKVVTVNHLTEMVWKDTTSIGCSWNLGCKGGVFGNWDNSVFLSCKHAPAGNIYGQEGEQVGNFIPG</sequence>
<dbReference type="EMBL" id="AP028216">
    <property type="protein sequence ID" value="BEI92451.1"/>
    <property type="molecule type" value="Genomic_DNA"/>
</dbReference>
<dbReference type="SUPFAM" id="SSF55797">
    <property type="entry name" value="PR-1-like"/>
    <property type="match status" value="1"/>
</dbReference>